<keyword evidence="1" id="KW-0812">Transmembrane</keyword>
<dbReference type="SUPFAM" id="SSF47240">
    <property type="entry name" value="Ferritin-like"/>
    <property type="match status" value="1"/>
</dbReference>
<feature type="transmembrane region" description="Helical" evidence="1">
    <location>
        <begin position="7"/>
        <end position="30"/>
    </location>
</feature>
<organism evidence="3 4">
    <name type="scientific">Candidatus Nitronereus thalassa</name>
    <dbReference type="NCBI Taxonomy" id="3020898"/>
    <lineage>
        <taxon>Bacteria</taxon>
        <taxon>Pseudomonadati</taxon>
        <taxon>Nitrospirota</taxon>
        <taxon>Nitrospiria</taxon>
        <taxon>Nitrospirales</taxon>
        <taxon>Nitrospiraceae</taxon>
        <taxon>Candidatus Nitronereus</taxon>
    </lineage>
</organism>
<dbReference type="Proteomes" id="UP001250932">
    <property type="component" value="Unassembled WGS sequence"/>
</dbReference>
<dbReference type="InterPro" id="IPR044020">
    <property type="entry name" value="DUF5676"/>
</dbReference>
<dbReference type="Pfam" id="PF04945">
    <property type="entry name" value="YHS"/>
    <property type="match status" value="1"/>
</dbReference>
<sequence>MKTLNLFVVTWSLASFCALSFTICVIYGLLTPHSLHMHEFLEMVLPAYEWGSFPLFFVGLVESFLYGAYAGLVYVPIYNFFLKKWDPESNHTQYREEKGFRTTAKTEMDRVCGMWIETEAAKGTSFYKDETYYFCTEECKAKFDQNPDYYMVGVEGRKP</sequence>
<dbReference type="InterPro" id="IPR011017">
    <property type="entry name" value="TRASH_dom"/>
</dbReference>
<protein>
    <submittedName>
        <fullName evidence="3">DUF5676 family membrane protein</fullName>
    </submittedName>
</protein>
<dbReference type="RefSeq" id="WP_313831127.1">
    <property type="nucleotide sequence ID" value="NZ_JAQOUE010000001.1"/>
</dbReference>
<proteinExistence type="predicted"/>
<dbReference type="Pfam" id="PF18926">
    <property type="entry name" value="DUF5676"/>
    <property type="match status" value="1"/>
</dbReference>
<feature type="domain" description="TRASH" evidence="2">
    <location>
        <begin position="109"/>
        <end position="147"/>
    </location>
</feature>
<reference evidence="3 4" key="1">
    <citation type="journal article" date="2023" name="ISME J.">
        <title>Cultivation and genomic characterization of novel and ubiquitous marine nitrite-oxidizing bacteria from the Nitrospirales.</title>
        <authorList>
            <person name="Mueller A.J."/>
            <person name="Daebeler A."/>
            <person name="Herbold C.W."/>
            <person name="Kirkegaard R.H."/>
            <person name="Daims H."/>
        </authorList>
    </citation>
    <scope>NUCLEOTIDE SEQUENCE [LARGE SCALE GENOMIC DNA]</scope>
    <source>
        <strain evidence="3 4">EB</strain>
    </source>
</reference>
<evidence type="ECO:0000256" key="1">
    <source>
        <dbReference type="SAM" id="Phobius"/>
    </source>
</evidence>
<comment type="caution">
    <text evidence="3">The sequence shown here is derived from an EMBL/GenBank/DDBJ whole genome shotgun (WGS) entry which is preliminary data.</text>
</comment>
<dbReference type="Gene3D" id="1.10.620.20">
    <property type="entry name" value="Ribonucleotide Reductase, subunit A"/>
    <property type="match status" value="1"/>
</dbReference>
<dbReference type="EMBL" id="JAQOUE010000001">
    <property type="protein sequence ID" value="MDT7040769.1"/>
    <property type="molecule type" value="Genomic_DNA"/>
</dbReference>
<accession>A0ABU3K321</accession>
<feature type="transmembrane region" description="Helical" evidence="1">
    <location>
        <begin position="50"/>
        <end position="75"/>
    </location>
</feature>
<evidence type="ECO:0000313" key="3">
    <source>
        <dbReference type="EMBL" id="MDT7040769.1"/>
    </source>
</evidence>
<gene>
    <name evidence="3" type="ORF">PPG34_00300</name>
</gene>
<dbReference type="InterPro" id="IPR007029">
    <property type="entry name" value="YHS_dom"/>
</dbReference>
<keyword evidence="4" id="KW-1185">Reference proteome</keyword>
<evidence type="ECO:0000313" key="4">
    <source>
        <dbReference type="Proteomes" id="UP001250932"/>
    </source>
</evidence>
<name>A0ABU3K321_9BACT</name>
<evidence type="ECO:0000259" key="2">
    <source>
        <dbReference type="SMART" id="SM00746"/>
    </source>
</evidence>
<keyword evidence="1" id="KW-0472">Membrane</keyword>
<dbReference type="InterPro" id="IPR012348">
    <property type="entry name" value="RNR-like"/>
</dbReference>
<keyword evidence="1" id="KW-1133">Transmembrane helix</keyword>
<dbReference type="InterPro" id="IPR009078">
    <property type="entry name" value="Ferritin-like_SF"/>
</dbReference>
<dbReference type="SMART" id="SM00746">
    <property type="entry name" value="TRASH"/>
    <property type="match status" value="1"/>
</dbReference>